<proteinExistence type="predicted"/>
<dbReference type="Proteomes" id="UP001215712">
    <property type="component" value="Unassembled WGS sequence"/>
</dbReference>
<sequence length="183" mass="20262">MAQFQRTPSISISESPSQGTSNPVLKVYKLTRLSDDDLCEPLFVRTDPITGGGKLHRIVKCKKDRTGLWIMKHTASVTPDPQLRATCSKFEIGCTTSSYHLSWNAVLDRLAQSNELVDLQGANKGFKGPPGPLSRRNTGLGYDPEPMVMETGMSLSNNHLIRELDSYGMLFTNQYDPRLTGSD</sequence>
<comment type="caution">
    <text evidence="2">The sequence shown here is derived from an EMBL/GenBank/DDBJ whole genome shotgun (WGS) entry which is preliminary data.</text>
</comment>
<name>A0AAD6HS05_9EURO</name>
<gene>
    <name evidence="2" type="ORF">N7493_002466</name>
</gene>
<evidence type="ECO:0000313" key="2">
    <source>
        <dbReference type="EMBL" id="KAJ5733680.1"/>
    </source>
</evidence>
<evidence type="ECO:0000256" key="1">
    <source>
        <dbReference type="SAM" id="MobiDB-lite"/>
    </source>
</evidence>
<accession>A0AAD6HS05</accession>
<protein>
    <submittedName>
        <fullName evidence="2">Uncharacterized protein</fullName>
    </submittedName>
</protein>
<evidence type="ECO:0000313" key="3">
    <source>
        <dbReference type="Proteomes" id="UP001215712"/>
    </source>
</evidence>
<keyword evidence="3" id="KW-1185">Reference proteome</keyword>
<feature type="region of interest" description="Disordered" evidence="1">
    <location>
        <begin position="1"/>
        <end position="20"/>
    </location>
</feature>
<reference evidence="2" key="2">
    <citation type="submission" date="2023-01" db="EMBL/GenBank/DDBJ databases">
        <authorList>
            <person name="Petersen C."/>
        </authorList>
    </citation>
    <scope>NUCLEOTIDE SEQUENCE</scope>
    <source>
        <strain evidence="2">IBT 17514</strain>
    </source>
</reference>
<dbReference type="AlphaFoldDB" id="A0AAD6HS05"/>
<reference evidence="2" key="1">
    <citation type="journal article" date="2023" name="IMA Fungus">
        <title>Comparative genomic study of the Penicillium genus elucidates a diverse pangenome and 15 lateral gene transfer events.</title>
        <authorList>
            <person name="Petersen C."/>
            <person name="Sorensen T."/>
            <person name="Nielsen M.R."/>
            <person name="Sondergaard T.E."/>
            <person name="Sorensen J.L."/>
            <person name="Fitzpatrick D.A."/>
            <person name="Frisvad J.C."/>
            <person name="Nielsen K.L."/>
        </authorList>
    </citation>
    <scope>NUCLEOTIDE SEQUENCE</scope>
    <source>
        <strain evidence="2">IBT 17514</strain>
    </source>
</reference>
<organism evidence="2 3">
    <name type="scientific">Penicillium malachiteum</name>
    <dbReference type="NCBI Taxonomy" id="1324776"/>
    <lineage>
        <taxon>Eukaryota</taxon>
        <taxon>Fungi</taxon>
        <taxon>Dikarya</taxon>
        <taxon>Ascomycota</taxon>
        <taxon>Pezizomycotina</taxon>
        <taxon>Eurotiomycetes</taxon>
        <taxon>Eurotiomycetidae</taxon>
        <taxon>Eurotiales</taxon>
        <taxon>Aspergillaceae</taxon>
        <taxon>Penicillium</taxon>
    </lineage>
</organism>
<dbReference type="EMBL" id="JAQJAN010000003">
    <property type="protein sequence ID" value="KAJ5733680.1"/>
    <property type="molecule type" value="Genomic_DNA"/>
</dbReference>